<proteinExistence type="predicted"/>
<dbReference type="OrthoDB" id="2799907at2759"/>
<dbReference type="SUPFAM" id="SSF52047">
    <property type="entry name" value="RNI-like"/>
    <property type="match status" value="1"/>
</dbReference>
<gene>
    <name evidence="1" type="ORF">POSPLADRAFT_1181506</name>
</gene>
<dbReference type="EMBL" id="KZ110597">
    <property type="protein sequence ID" value="OSX62410.1"/>
    <property type="molecule type" value="Genomic_DNA"/>
</dbReference>
<reference evidence="1 2" key="1">
    <citation type="submission" date="2017-04" db="EMBL/GenBank/DDBJ databases">
        <title>Genome Sequence of the Model Brown-Rot Fungus Postia placenta SB12.</title>
        <authorList>
            <consortium name="DOE Joint Genome Institute"/>
            <person name="Gaskell J."/>
            <person name="Kersten P."/>
            <person name="Larrondo L.F."/>
            <person name="Canessa P."/>
            <person name="Martinez D."/>
            <person name="Hibbett D."/>
            <person name="Schmoll M."/>
            <person name="Kubicek C.P."/>
            <person name="Martinez A.T."/>
            <person name="Yadav J."/>
            <person name="Master E."/>
            <person name="Magnuson J.K."/>
            <person name="James T."/>
            <person name="Yaver D."/>
            <person name="Berka R."/>
            <person name="Labutti K."/>
            <person name="Lipzen A."/>
            <person name="Aerts A."/>
            <person name="Barry K."/>
            <person name="Henrissat B."/>
            <person name="Blanchette R."/>
            <person name="Grigoriev I."/>
            <person name="Cullen D."/>
        </authorList>
    </citation>
    <scope>NUCLEOTIDE SEQUENCE [LARGE SCALE GENOMIC DNA]</scope>
    <source>
        <strain evidence="1 2">MAD-698-R-SB12</strain>
    </source>
</reference>
<evidence type="ECO:0000313" key="1">
    <source>
        <dbReference type="EMBL" id="OSX62410.1"/>
    </source>
</evidence>
<dbReference type="GeneID" id="36333793"/>
<dbReference type="Proteomes" id="UP000194127">
    <property type="component" value="Unassembled WGS sequence"/>
</dbReference>
<evidence type="ECO:0000313" key="2">
    <source>
        <dbReference type="Proteomes" id="UP000194127"/>
    </source>
</evidence>
<dbReference type="STRING" id="670580.A0A1X6N1M5"/>
<dbReference type="RefSeq" id="XP_024339204.1">
    <property type="nucleotide sequence ID" value="XM_024488844.1"/>
</dbReference>
<protein>
    <recommendedName>
        <fullName evidence="3">F-box domain-containing protein</fullName>
    </recommendedName>
</protein>
<name>A0A1X6N1M5_9APHY</name>
<sequence length="536" mass="59976">MQISQGPSLPVELWMQILDNVTEEQNLDAIARCARVCQFFKHMCEKHLWDGLGFWDDEDMERLKTDTAETGIGGWRGPQRVTIWSGKDSKSIPHVATFASRFAGRWTRIEQLRFAETSWPSSLRAADAAVFRNLSGFASITKLDLYDVTFPSIVTFGALISALSGLNELYLLDVNFTGSSVLSNPRTLSDFRLLPPTKNLRNIIVGYVSEDGHHGFHPSAWPCYIELLTFMIAVSNPCGKSPRVYPWGSVRNLRLDENVWWKFSSSSIARLLHALPSLENLNFATADSNVADLEITSVPAQPRLEPIAIGVYGASAQPRNVAHIIRRLIDMDYPLRIMRIYAAVYPFLEDTDTLVATAINELVQHAGPSLDDLGLFLKGNKDDADWAPFGEHSELDAAADQHRQCDFFENTNPTSLRIHGCDASCLGAREILSHFTLRCVSSVNVRFKPLARSDRRELSEGLSQLDTVLLPSVFHNLVHVLISVRFARSRCHVEMKEMTEWAHLVKSCLARLHELGILGCVSVHPCAIDNNNDPSH</sequence>
<evidence type="ECO:0008006" key="3">
    <source>
        <dbReference type="Google" id="ProtNLM"/>
    </source>
</evidence>
<dbReference type="AlphaFoldDB" id="A0A1X6N1M5"/>
<organism evidence="1 2">
    <name type="scientific">Postia placenta MAD-698-R-SB12</name>
    <dbReference type="NCBI Taxonomy" id="670580"/>
    <lineage>
        <taxon>Eukaryota</taxon>
        <taxon>Fungi</taxon>
        <taxon>Dikarya</taxon>
        <taxon>Basidiomycota</taxon>
        <taxon>Agaricomycotina</taxon>
        <taxon>Agaricomycetes</taxon>
        <taxon>Polyporales</taxon>
        <taxon>Adustoporiaceae</taxon>
        <taxon>Rhodonia</taxon>
    </lineage>
</organism>
<keyword evidence="2" id="KW-1185">Reference proteome</keyword>
<accession>A0A1X6N1M5</accession>